<reference evidence="4" key="1">
    <citation type="submission" date="2014-03" db="EMBL/GenBank/DDBJ databases">
        <title>The Genome Sequence of Puccinia striiformis f. sp. tritici PST-78.</title>
        <authorList>
            <consortium name="The Broad Institute Genome Sequencing Platform"/>
            <person name="Cuomo C."/>
            <person name="Hulbert S."/>
            <person name="Chen X."/>
            <person name="Walker B."/>
            <person name="Young S.K."/>
            <person name="Zeng Q."/>
            <person name="Gargeya S."/>
            <person name="Fitzgerald M."/>
            <person name="Haas B."/>
            <person name="Abouelleil A."/>
            <person name="Alvarado L."/>
            <person name="Arachchi H.M."/>
            <person name="Berlin A.M."/>
            <person name="Chapman S.B."/>
            <person name="Goldberg J."/>
            <person name="Griggs A."/>
            <person name="Gujja S."/>
            <person name="Hansen M."/>
            <person name="Howarth C."/>
            <person name="Imamovic A."/>
            <person name="Larimer J."/>
            <person name="McCowan C."/>
            <person name="Montmayeur A."/>
            <person name="Murphy C."/>
            <person name="Neiman D."/>
            <person name="Pearson M."/>
            <person name="Priest M."/>
            <person name="Roberts A."/>
            <person name="Saif S."/>
            <person name="Shea T."/>
            <person name="Sisk P."/>
            <person name="Sykes S."/>
            <person name="Wortman J."/>
            <person name="Nusbaum C."/>
            <person name="Birren B."/>
        </authorList>
    </citation>
    <scope>NUCLEOTIDE SEQUENCE [LARGE SCALE GENOMIC DNA]</scope>
    <source>
        <strain evidence="4">race PST-78</strain>
    </source>
</reference>
<name>A0A0L0VM39_9BASI</name>
<evidence type="ECO:0000256" key="1">
    <source>
        <dbReference type="SAM" id="MobiDB-lite"/>
    </source>
</evidence>
<accession>A0A0L0VM39</accession>
<protein>
    <recommendedName>
        <fullName evidence="2">DUF7918 domain-containing protein</fullName>
    </recommendedName>
</protein>
<evidence type="ECO:0000313" key="4">
    <source>
        <dbReference type="Proteomes" id="UP000054564"/>
    </source>
</evidence>
<evidence type="ECO:0000313" key="3">
    <source>
        <dbReference type="EMBL" id="KNF00287.1"/>
    </source>
</evidence>
<evidence type="ECO:0000259" key="2">
    <source>
        <dbReference type="Pfam" id="PF25534"/>
    </source>
</evidence>
<proteinExistence type="predicted"/>
<keyword evidence="4" id="KW-1185">Reference proteome</keyword>
<dbReference type="InterPro" id="IPR057678">
    <property type="entry name" value="DUF7918"/>
</dbReference>
<dbReference type="Pfam" id="PF25534">
    <property type="entry name" value="DUF7918"/>
    <property type="match status" value="1"/>
</dbReference>
<sequence>MPINSASGSVCTINLLPAPSTRSASRFGLETLNKIPCQEYLHQTIKNPTTGTIQEIVTIESQEASPFEIVLDVKSNAYSLLNPPTTGSESHSGKLTPDDYIFETYLDGVYVGSIEQRKYLPDIAYMSAVSSGDYSTYRTLQFAPVQLVDPDERLENPTDGVCEDQEVIRSLGTIQIDIRRCNLVAERPAHIDDRPEKQTSNQMKFSERSKKALLSNTAGLTQSFQQTLPPPLLEWNPTDMDDHPFLQFIFKYKPRAMLEADGTIPREIPSTETLLRSGNSGHNNNDDDEIIVVKISNTIGSFYESTKKMGIMIPCKQKPSTSSQVIYVDIDTDSETAEKEKDKKSKGKQKLSTGIQQQQNLKTEEKENHDDDQEHSRSKSNFFDLTGSDD</sequence>
<dbReference type="EMBL" id="AJIL01000038">
    <property type="protein sequence ID" value="KNF00287.1"/>
    <property type="molecule type" value="Genomic_DNA"/>
</dbReference>
<feature type="compositionally biased region" description="Basic and acidic residues" evidence="1">
    <location>
        <begin position="362"/>
        <end position="377"/>
    </location>
</feature>
<dbReference type="STRING" id="1165861.A0A0L0VM39"/>
<dbReference type="Proteomes" id="UP000054564">
    <property type="component" value="Unassembled WGS sequence"/>
</dbReference>
<dbReference type="PANTHER" id="PTHR36223">
    <property type="entry name" value="BETA-LACTAMASE-TYPE TRANSPEPTIDASE FOLD DOMAIN CONTAINING PROTEIN"/>
    <property type="match status" value="1"/>
</dbReference>
<feature type="region of interest" description="Disordered" evidence="1">
    <location>
        <begin position="333"/>
        <end position="390"/>
    </location>
</feature>
<comment type="caution">
    <text evidence="3">The sequence shown here is derived from an EMBL/GenBank/DDBJ whole genome shotgun (WGS) entry which is preliminary data.</text>
</comment>
<feature type="domain" description="DUF7918" evidence="2">
    <location>
        <begin position="98"/>
        <end position="266"/>
    </location>
</feature>
<dbReference type="AlphaFoldDB" id="A0A0L0VM39"/>
<organism evidence="3 4">
    <name type="scientific">Puccinia striiformis f. sp. tritici PST-78</name>
    <dbReference type="NCBI Taxonomy" id="1165861"/>
    <lineage>
        <taxon>Eukaryota</taxon>
        <taxon>Fungi</taxon>
        <taxon>Dikarya</taxon>
        <taxon>Basidiomycota</taxon>
        <taxon>Pucciniomycotina</taxon>
        <taxon>Pucciniomycetes</taxon>
        <taxon>Pucciniales</taxon>
        <taxon>Pucciniaceae</taxon>
        <taxon>Puccinia</taxon>
    </lineage>
</organism>
<dbReference type="PANTHER" id="PTHR36223:SF5">
    <property type="entry name" value="BETA-LACTAMASE-TYPE TRANSPEPTIDASE FOLD DOMAIN CONTAINING PROTEIN"/>
    <property type="match status" value="1"/>
</dbReference>
<dbReference type="OrthoDB" id="3237202at2759"/>
<gene>
    <name evidence="3" type="ORF">PSTG_06460</name>
</gene>